<proteinExistence type="predicted"/>
<evidence type="ECO:0008006" key="4">
    <source>
        <dbReference type="Google" id="ProtNLM"/>
    </source>
</evidence>
<protein>
    <recommendedName>
        <fullName evidence="4">Lipoprotein</fullName>
    </recommendedName>
</protein>
<name>A0A1I3JTH5_9SPIR</name>
<dbReference type="AlphaFoldDB" id="A0A1I3JTH5"/>
<organism evidence="2 3">
    <name type="scientific">Treponema bryantii</name>
    <dbReference type="NCBI Taxonomy" id="163"/>
    <lineage>
        <taxon>Bacteria</taxon>
        <taxon>Pseudomonadati</taxon>
        <taxon>Spirochaetota</taxon>
        <taxon>Spirochaetia</taxon>
        <taxon>Spirochaetales</taxon>
        <taxon>Treponemataceae</taxon>
        <taxon>Treponema</taxon>
    </lineage>
</organism>
<gene>
    <name evidence="2" type="ORF">SAMN04487775_103236</name>
</gene>
<keyword evidence="3" id="KW-1185">Reference proteome</keyword>
<accession>A0A1I3JTH5</accession>
<evidence type="ECO:0000256" key="1">
    <source>
        <dbReference type="SAM" id="SignalP"/>
    </source>
</evidence>
<reference evidence="3" key="1">
    <citation type="submission" date="2016-10" db="EMBL/GenBank/DDBJ databases">
        <authorList>
            <person name="Varghese N."/>
            <person name="Submissions S."/>
        </authorList>
    </citation>
    <scope>NUCLEOTIDE SEQUENCE [LARGE SCALE GENOMIC DNA]</scope>
    <source>
        <strain evidence="3">XBD1002</strain>
    </source>
</reference>
<sequence>MKMVKKILLGMVATAAVLAFASCKMGAGEGETEGNKWDKTMTVDGTKIPDDVQPNAQGKGPYRRFWEEFSTNEKCAEITTKITVDVANSITENGVATAGLAFDLNKSEDGKTVDFILVGLSTGGYYVERYYNIEKGKTVSGDTSDSALGTYTPLDGKGDANYHVWAKAPKTDENGNYVFTVKIAQETPKVYTVYIDDVKVSVDSEMAKLTPAKTEKIKKDGVEAEYAVGGIACYGSVVKGNKLVVNYLTEEDSVTGKLEAEEIEE</sequence>
<feature type="chain" id="PRO_5010227840" description="Lipoprotein" evidence="1">
    <location>
        <begin position="22"/>
        <end position="265"/>
    </location>
</feature>
<dbReference type="RefSeq" id="WP_074931074.1">
    <property type="nucleotide sequence ID" value="NZ_FORI01000003.1"/>
</dbReference>
<evidence type="ECO:0000313" key="3">
    <source>
        <dbReference type="Proteomes" id="UP000182737"/>
    </source>
</evidence>
<feature type="signal peptide" evidence="1">
    <location>
        <begin position="1"/>
        <end position="21"/>
    </location>
</feature>
<evidence type="ECO:0000313" key="2">
    <source>
        <dbReference type="EMBL" id="SFI63561.1"/>
    </source>
</evidence>
<dbReference type="Proteomes" id="UP000182737">
    <property type="component" value="Unassembled WGS sequence"/>
</dbReference>
<dbReference type="EMBL" id="FORI01000003">
    <property type="protein sequence ID" value="SFI63561.1"/>
    <property type="molecule type" value="Genomic_DNA"/>
</dbReference>
<dbReference type="PROSITE" id="PS51257">
    <property type="entry name" value="PROKAR_LIPOPROTEIN"/>
    <property type="match status" value="1"/>
</dbReference>
<keyword evidence="1" id="KW-0732">Signal</keyword>